<dbReference type="OrthoDB" id="9807854at2"/>
<name>A0A518AY31_9BACT</name>
<proteinExistence type="predicted"/>
<feature type="signal peptide" evidence="2">
    <location>
        <begin position="1"/>
        <end position="26"/>
    </location>
</feature>
<dbReference type="KEGG" id="knv:Pan216_04700"/>
<accession>A0A518AY31</accession>
<organism evidence="3 4">
    <name type="scientific">Kolteria novifilia</name>
    <dbReference type="NCBI Taxonomy" id="2527975"/>
    <lineage>
        <taxon>Bacteria</taxon>
        <taxon>Pseudomonadati</taxon>
        <taxon>Planctomycetota</taxon>
        <taxon>Planctomycetia</taxon>
        <taxon>Kolteriales</taxon>
        <taxon>Kolteriaceae</taxon>
        <taxon>Kolteria</taxon>
    </lineage>
</organism>
<dbReference type="AlphaFoldDB" id="A0A518AY31"/>
<dbReference type="InterPro" id="IPR010870">
    <property type="entry name" value="Porin_O/P"/>
</dbReference>
<evidence type="ECO:0000256" key="2">
    <source>
        <dbReference type="SAM" id="SignalP"/>
    </source>
</evidence>
<reference evidence="3 4" key="1">
    <citation type="submission" date="2019-02" db="EMBL/GenBank/DDBJ databases">
        <title>Deep-cultivation of Planctomycetes and their phenomic and genomic characterization uncovers novel biology.</title>
        <authorList>
            <person name="Wiegand S."/>
            <person name="Jogler M."/>
            <person name="Boedeker C."/>
            <person name="Pinto D."/>
            <person name="Vollmers J."/>
            <person name="Rivas-Marin E."/>
            <person name="Kohn T."/>
            <person name="Peeters S.H."/>
            <person name="Heuer A."/>
            <person name="Rast P."/>
            <person name="Oberbeckmann S."/>
            <person name="Bunk B."/>
            <person name="Jeske O."/>
            <person name="Meyerdierks A."/>
            <person name="Storesund J.E."/>
            <person name="Kallscheuer N."/>
            <person name="Luecker S."/>
            <person name="Lage O.M."/>
            <person name="Pohl T."/>
            <person name="Merkel B.J."/>
            <person name="Hornburger P."/>
            <person name="Mueller R.-W."/>
            <person name="Bruemmer F."/>
            <person name="Labrenz M."/>
            <person name="Spormann A.M."/>
            <person name="Op den Camp H."/>
            <person name="Overmann J."/>
            <person name="Amann R."/>
            <person name="Jetten M.S.M."/>
            <person name="Mascher T."/>
            <person name="Medema M.H."/>
            <person name="Devos D.P."/>
            <person name="Kaster A.-K."/>
            <person name="Ovreas L."/>
            <person name="Rohde M."/>
            <person name="Galperin M.Y."/>
            <person name="Jogler C."/>
        </authorList>
    </citation>
    <scope>NUCLEOTIDE SEQUENCE [LARGE SCALE GENOMIC DNA]</scope>
    <source>
        <strain evidence="3 4">Pan216</strain>
    </source>
</reference>
<keyword evidence="4" id="KW-1185">Reference proteome</keyword>
<keyword evidence="2" id="KW-0732">Signal</keyword>
<evidence type="ECO:0000256" key="1">
    <source>
        <dbReference type="SAM" id="Coils"/>
    </source>
</evidence>
<gene>
    <name evidence="3" type="primary">oprO_1</name>
    <name evidence="3" type="ORF">Pan216_04700</name>
</gene>
<dbReference type="Gene3D" id="2.40.160.10">
    <property type="entry name" value="Porin"/>
    <property type="match status" value="1"/>
</dbReference>
<dbReference type="Proteomes" id="UP000317093">
    <property type="component" value="Chromosome"/>
</dbReference>
<dbReference type="Pfam" id="PF07396">
    <property type="entry name" value="Porin_O_P"/>
    <property type="match status" value="1"/>
</dbReference>
<keyword evidence="1" id="KW-0175">Coiled coil</keyword>
<dbReference type="EMBL" id="CP036279">
    <property type="protein sequence ID" value="QDU59639.1"/>
    <property type="molecule type" value="Genomic_DNA"/>
</dbReference>
<evidence type="ECO:0000313" key="4">
    <source>
        <dbReference type="Proteomes" id="UP000317093"/>
    </source>
</evidence>
<protein>
    <submittedName>
        <fullName evidence="3">Porin O</fullName>
    </submittedName>
</protein>
<evidence type="ECO:0000313" key="3">
    <source>
        <dbReference type="EMBL" id="QDU59639.1"/>
    </source>
</evidence>
<feature type="chain" id="PRO_5021960911" evidence="2">
    <location>
        <begin position="27"/>
        <end position="522"/>
    </location>
</feature>
<feature type="coiled-coil region" evidence="1">
    <location>
        <begin position="35"/>
        <end position="62"/>
    </location>
</feature>
<sequence length="522" mass="57497" precursor="true">MRSAKRLALAAILGVGLFSLNNPVVADDAPTAADIKALLQRLEAAEKRNQELEKRLESIETSLPPKVGKYAEPMVPVSEQQVEPAAVTELDQRIGRLQAEWSAYKEEKAAEASSKEDEPILKLATQNFTVGVSGYTKLDSLFFAQDTENIASVGGINVDSLGFRQARFELSGTGWGNFEYKYEIDLAGARVEFKDVWAGLNDIPFFDEIVFGHKKAPFSLNELTSDKWITFFEPALPNLFVPQRKTGMYVNQRAEDYGWTLQYGVYRGGSDDNTAGGVQTDADAGWVSRVTFLPWYDEYSKRGLLHIGGNFGVAEPFDSVVSYSTKGELIPAPGSNESDAVHGDTFNQLNTGNIDANTVVLYGTEVALVVGPAFIENEFIFSHVNQASANGPNLNFWGSYVTVGYFLTGESRASFYDTPYGWFDKVTPIENAFFIPTCRGPQTGWGAWEVAGRWSYVDLEDGNISFAGGNTGAGTLSDLTFGVNWYMTPGVRIAFNYVHSFLFRQDVGSDMDAVGLRAQYVW</sequence>
<dbReference type="InterPro" id="IPR023614">
    <property type="entry name" value="Porin_dom_sf"/>
</dbReference>
<dbReference type="RefSeq" id="WP_145254224.1">
    <property type="nucleotide sequence ID" value="NZ_CP036279.1"/>
</dbReference>